<protein>
    <recommendedName>
        <fullName evidence="1">Glyoxalase-related protein domain-containing protein</fullName>
    </recommendedName>
</protein>
<name>A0A238KUB3_9RHOB</name>
<feature type="domain" description="Glyoxalase-related protein" evidence="1">
    <location>
        <begin position="1"/>
        <end position="140"/>
    </location>
</feature>
<evidence type="ECO:0000313" key="3">
    <source>
        <dbReference type="Proteomes" id="UP000220836"/>
    </source>
</evidence>
<evidence type="ECO:0000313" key="2">
    <source>
        <dbReference type="EMBL" id="SMX46278.1"/>
    </source>
</evidence>
<dbReference type="Proteomes" id="UP000220836">
    <property type="component" value="Unassembled WGS sequence"/>
</dbReference>
<dbReference type="Pfam" id="PF20066">
    <property type="entry name" value="Glyoxalase_8"/>
    <property type="match status" value="1"/>
</dbReference>
<dbReference type="AlphaFoldDB" id="A0A238KUB3"/>
<dbReference type="OrthoDB" id="7350221at2"/>
<sequence>MTRLLPTLSGAKAEAKALRASKAVEGVGLSHSASLELIAQSYGFRDWNTCKSKLPELAQGLAVGARVRGRYLSQPFDATVVRSIERTKGWTAVALDFDVPVDVVRFDSFSNLRKRVSAVIGPNGHTREHTSDGVPQLILDLI</sequence>
<gene>
    <name evidence="2" type="ORF">PEV8663_03208</name>
</gene>
<keyword evidence="3" id="KW-1185">Reference proteome</keyword>
<reference evidence="2 3" key="1">
    <citation type="submission" date="2017-05" db="EMBL/GenBank/DDBJ databases">
        <authorList>
            <person name="Song R."/>
            <person name="Chenine A.L."/>
            <person name="Ruprecht R.M."/>
        </authorList>
    </citation>
    <scope>NUCLEOTIDE SEQUENCE [LARGE SCALE GENOMIC DNA]</scope>
    <source>
        <strain evidence="2 3">CECT 8663</strain>
    </source>
</reference>
<proteinExistence type="predicted"/>
<accession>A0A238KUB3</accession>
<organism evidence="2 3">
    <name type="scientific">Pelagimonas varians</name>
    <dbReference type="NCBI Taxonomy" id="696760"/>
    <lineage>
        <taxon>Bacteria</taxon>
        <taxon>Pseudomonadati</taxon>
        <taxon>Pseudomonadota</taxon>
        <taxon>Alphaproteobacteria</taxon>
        <taxon>Rhodobacterales</taxon>
        <taxon>Roseobacteraceae</taxon>
        <taxon>Pelagimonas</taxon>
    </lineage>
</organism>
<dbReference type="InterPro" id="IPR045517">
    <property type="entry name" value="Glyoxalase_8"/>
</dbReference>
<evidence type="ECO:0000259" key="1">
    <source>
        <dbReference type="Pfam" id="PF20066"/>
    </source>
</evidence>
<dbReference type="RefSeq" id="WP_097805693.1">
    <property type="nucleotide sequence ID" value="NZ_FXYH01000013.1"/>
</dbReference>
<dbReference type="EMBL" id="FXYH01000013">
    <property type="protein sequence ID" value="SMX46278.1"/>
    <property type="molecule type" value="Genomic_DNA"/>
</dbReference>